<accession>A0A0F9DKK1</accession>
<evidence type="ECO:0000313" key="1">
    <source>
        <dbReference type="EMBL" id="KKL18201.1"/>
    </source>
</evidence>
<dbReference type="AlphaFoldDB" id="A0A0F9DKK1"/>
<comment type="caution">
    <text evidence="1">The sequence shown here is derived from an EMBL/GenBank/DDBJ whole genome shotgun (WGS) entry which is preliminary data.</text>
</comment>
<organism evidence="1">
    <name type="scientific">marine sediment metagenome</name>
    <dbReference type="NCBI Taxonomy" id="412755"/>
    <lineage>
        <taxon>unclassified sequences</taxon>
        <taxon>metagenomes</taxon>
        <taxon>ecological metagenomes</taxon>
    </lineage>
</organism>
<gene>
    <name evidence="1" type="ORF">LCGC14_2477910</name>
</gene>
<name>A0A0F9DKK1_9ZZZZ</name>
<protein>
    <submittedName>
        <fullName evidence="1">Uncharacterized protein</fullName>
    </submittedName>
</protein>
<reference evidence="1" key="1">
    <citation type="journal article" date="2015" name="Nature">
        <title>Complex archaea that bridge the gap between prokaryotes and eukaryotes.</title>
        <authorList>
            <person name="Spang A."/>
            <person name="Saw J.H."/>
            <person name="Jorgensen S.L."/>
            <person name="Zaremba-Niedzwiedzka K."/>
            <person name="Martijn J."/>
            <person name="Lind A.E."/>
            <person name="van Eijk R."/>
            <person name="Schleper C."/>
            <person name="Guy L."/>
            <person name="Ettema T.J."/>
        </authorList>
    </citation>
    <scope>NUCLEOTIDE SEQUENCE</scope>
</reference>
<dbReference type="EMBL" id="LAZR01038958">
    <property type="protein sequence ID" value="KKL18201.1"/>
    <property type="molecule type" value="Genomic_DNA"/>
</dbReference>
<sequence length="52" mass="5934">MADVRERNAHPNWLQYDNDRMVIILDSYEDDSSTRSQQCLMSARSAKGGGIM</sequence>
<proteinExistence type="predicted"/>